<protein>
    <recommendedName>
        <fullName evidence="4">DUF3040 family protein</fullName>
    </recommendedName>
</protein>
<gene>
    <name evidence="2" type="ORF">Aau02nite_14440</name>
</gene>
<keyword evidence="3" id="KW-1185">Reference proteome</keyword>
<dbReference type="Pfam" id="PF11239">
    <property type="entry name" value="DUF3040"/>
    <property type="match status" value="1"/>
</dbReference>
<name>A0A919VH50_9ACTN</name>
<dbReference type="InterPro" id="IPR021401">
    <property type="entry name" value="DUF3040"/>
</dbReference>
<evidence type="ECO:0000256" key="1">
    <source>
        <dbReference type="SAM" id="Phobius"/>
    </source>
</evidence>
<accession>A0A919VH50</accession>
<dbReference type="Proteomes" id="UP000681340">
    <property type="component" value="Unassembled WGS sequence"/>
</dbReference>
<sequence>MLSDAERRRLTEIENELRFEDPGFAERLGRVPPRGPRERPGMTARGWLVAAALVMGLAVLLRSPGLALIAMSVAGVSAAIWLTRSAGTDGRPPPRP</sequence>
<keyword evidence="1" id="KW-0472">Membrane</keyword>
<dbReference type="EMBL" id="BOQL01000015">
    <property type="protein sequence ID" value="GIM65062.1"/>
    <property type="molecule type" value="Genomic_DNA"/>
</dbReference>
<comment type="caution">
    <text evidence="2">The sequence shown here is derived from an EMBL/GenBank/DDBJ whole genome shotgun (WGS) entry which is preliminary data.</text>
</comment>
<dbReference type="RefSeq" id="WP_212987528.1">
    <property type="nucleotide sequence ID" value="NZ_BAABEA010000044.1"/>
</dbReference>
<evidence type="ECO:0000313" key="3">
    <source>
        <dbReference type="Proteomes" id="UP000681340"/>
    </source>
</evidence>
<organism evidence="2 3">
    <name type="scientific">Actinoplanes auranticolor</name>
    <dbReference type="NCBI Taxonomy" id="47988"/>
    <lineage>
        <taxon>Bacteria</taxon>
        <taxon>Bacillati</taxon>
        <taxon>Actinomycetota</taxon>
        <taxon>Actinomycetes</taxon>
        <taxon>Micromonosporales</taxon>
        <taxon>Micromonosporaceae</taxon>
        <taxon>Actinoplanes</taxon>
    </lineage>
</organism>
<proteinExistence type="predicted"/>
<evidence type="ECO:0000313" key="2">
    <source>
        <dbReference type="EMBL" id="GIM65062.1"/>
    </source>
</evidence>
<feature type="transmembrane region" description="Helical" evidence="1">
    <location>
        <begin position="42"/>
        <end position="60"/>
    </location>
</feature>
<keyword evidence="1" id="KW-1133">Transmembrane helix</keyword>
<feature type="transmembrane region" description="Helical" evidence="1">
    <location>
        <begin position="66"/>
        <end position="83"/>
    </location>
</feature>
<dbReference type="AlphaFoldDB" id="A0A919VH50"/>
<keyword evidence="1" id="KW-0812">Transmembrane</keyword>
<evidence type="ECO:0008006" key="4">
    <source>
        <dbReference type="Google" id="ProtNLM"/>
    </source>
</evidence>
<reference evidence="2" key="1">
    <citation type="submission" date="2021-03" db="EMBL/GenBank/DDBJ databases">
        <title>Whole genome shotgun sequence of Actinoplanes auranticolor NBRC 12245.</title>
        <authorList>
            <person name="Komaki H."/>
            <person name="Tamura T."/>
        </authorList>
    </citation>
    <scope>NUCLEOTIDE SEQUENCE</scope>
    <source>
        <strain evidence="2">NBRC 12245</strain>
    </source>
</reference>